<evidence type="ECO:0000313" key="9">
    <source>
        <dbReference type="Proteomes" id="UP000799772"/>
    </source>
</evidence>
<keyword evidence="2 6" id="KW-0812">Transmembrane</keyword>
<evidence type="ECO:0000256" key="6">
    <source>
        <dbReference type="SAM" id="Phobius"/>
    </source>
</evidence>
<dbReference type="Proteomes" id="UP000799772">
    <property type="component" value="Unassembled WGS sequence"/>
</dbReference>
<feature type="domain" description="Major facilitator superfamily (MFS) profile" evidence="7">
    <location>
        <begin position="107"/>
        <end position="539"/>
    </location>
</feature>
<dbReference type="InterPro" id="IPR036259">
    <property type="entry name" value="MFS_trans_sf"/>
</dbReference>
<feature type="transmembrane region" description="Helical" evidence="6">
    <location>
        <begin position="202"/>
        <end position="223"/>
    </location>
</feature>
<dbReference type="InterPro" id="IPR020846">
    <property type="entry name" value="MFS_dom"/>
</dbReference>
<comment type="caution">
    <text evidence="8">The sequence shown here is derived from an EMBL/GenBank/DDBJ whole genome shotgun (WGS) entry which is preliminary data.</text>
</comment>
<dbReference type="PANTHER" id="PTHR23502:SF47">
    <property type="entry name" value="MAJOR FACILITATOR SUPERFAMILY (MFS) PROFILE DOMAIN-CONTAINING PROTEIN-RELATED"/>
    <property type="match status" value="1"/>
</dbReference>
<comment type="subcellular location">
    <subcellularLocation>
        <location evidence="1">Membrane</location>
        <topology evidence="1">Multi-pass membrane protein</topology>
    </subcellularLocation>
</comment>
<feature type="transmembrane region" description="Helical" evidence="6">
    <location>
        <begin position="105"/>
        <end position="129"/>
    </location>
</feature>
<dbReference type="OrthoDB" id="446368at2759"/>
<keyword evidence="9" id="KW-1185">Reference proteome</keyword>
<protein>
    <submittedName>
        <fullName evidence="8">MFS transporter</fullName>
    </submittedName>
</protein>
<gene>
    <name evidence="8" type="ORF">NA57DRAFT_54082</name>
</gene>
<dbReference type="FunFam" id="1.20.1250.20:FF:000011">
    <property type="entry name" value="MFS multidrug transporter, putative"/>
    <property type="match status" value="1"/>
</dbReference>
<dbReference type="PANTHER" id="PTHR23502">
    <property type="entry name" value="MAJOR FACILITATOR SUPERFAMILY"/>
    <property type="match status" value="1"/>
</dbReference>
<dbReference type="CDD" id="cd17323">
    <property type="entry name" value="MFS_Tpo1_MDR_like"/>
    <property type="match status" value="1"/>
</dbReference>
<feature type="transmembrane region" description="Helical" evidence="6">
    <location>
        <begin position="172"/>
        <end position="190"/>
    </location>
</feature>
<dbReference type="EMBL" id="ML978123">
    <property type="protein sequence ID" value="KAF2102158.1"/>
    <property type="molecule type" value="Genomic_DNA"/>
</dbReference>
<feature type="transmembrane region" description="Helical" evidence="6">
    <location>
        <begin position="230"/>
        <end position="253"/>
    </location>
</feature>
<feature type="compositionally biased region" description="Basic and acidic residues" evidence="5">
    <location>
        <begin position="30"/>
        <end position="54"/>
    </location>
</feature>
<feature type="transmembrane region" description="Helical" evidence="6">
    <location>
        <begin position="265"/>
        <end position="291"/>
    </location>
</feature>
<evidence type="ECO:0000259" key="7">
    <source>
        <dbReference type="PROSITE" id="PS50850"/>
    </source>
</evidence>
<keyword evidence="4 6" id="KW-0472">Membrane</keyword>
<feature type="transmembrane region" description="Helical" evidence="6">
    <location>
        <begin position="510"/>
        <end position="532"/>
    </location>
</feature>
<feature type="transmembrane region" description="Helical" evidence="6">
    <location>
        <begin position="338"/>
        <end position="357"/>
    </location>
</feature>
<dbReference type="GO" id="GO:0005886">
    <property type="term" value="C:plasma membrane"/>
    <property type="evidence" value="ECO:0007669"/>
    <property type="project" value="TreeGrafter"/>
</dbReference>
<dbReference type="InterPro" id="IPR011701">
    <property type="entry name" value="MFS"/>
</dbReference>
<evidence type="ECO:0000256" key="2">
    <source>
        <dbReference type="ARBA" id="ARBA00022692"/>
    </source>
</evidence>
<dbReference type="AlphaFoldDB" id="A0A9P4IMW1"/>
<accession>A0A9P4IMW1</accession>
<feature type="transmembrane region" description="Helical" evidence="6">
    <location>
        <begin position="377"/>
        <end position="396"/>
    </location>
</feature>
<dbReference type="Gene3D" id="1.20.1250.20">
    <property type="entry name" value="MFS general substrate transporter like domains"/>
    <property type="match status" value="1"/>
</dbReference>
<evidence type="ECO:0000313" key="8">
    <source>
        <dbReference type="EMBL" id="KAF2102158.1"/>
    </source>
</evidence>
<dbReference type="PROSITE" id="PS50850">
    <property type="entry name" value="MFS"/>
    <property type="match status" value="1"/>
</dbReference>
<feature type="transmembrane region" description="Helical" evidence="6">
    <location>
        <begin position="442"/>
        <end position="463"/>
    </location>
</feature>
<organism evidence="8 9">
    <name type="scientific">Rhizodiscina lignyota</name>
    <dbReference type="NCBI Taxonomy" id="1504668"/>
    <lineage>
        <taxon>Eukaryota</taxon>
        <taxon>Fungi</taxon>
        <taxon>Dikarya</taxon>
        <taxon>Ascomycota</taxon>
        <taxon>Pezizomycotina</taxon>
        <taxon>Dothideomycetes</taxon>
        <taxon>Pleosporomycetidae</taxon>
        <taxon>Aulographales</taxon>
        <taxon>Rhizodiscinaceae</taxon>
        <taxon>Rhizodiscina</taxon>
    </lineage>
</organism>
<feature type="transmembrane region" description="Helical" evidence="6">
    <location>
        <begin position="417"/>
        <end position="436"/>
    </location>
</feature>
<dbReference type="SUPFAM" id="SSF103473">
    <property type="entry name" value="MFS general substrate transporter"/>
    <property type="match status" value="1"/>
</dbReference>
<evidence type="ECO:0000256" key="5">
    <source>
        <dbReference type="SAM" id="MobiDB-lite"/>
    </source>
</evidence>
<dbReference type="Pfam" id="PF07690">
    <property type="entry name" value="MFS_1"/>
    <property type="match status" value="1"/>
</dbReference>
<evidence type="ECO:0000256" key="4">
    <source>
        <dbReference type="ARBA" id="ARBA00023136"/>
    </source>
</evidence>
<name>A0A9P4IMW1_9PEZI</name>
<dbReference type="GO" id="GO:0022857">
    <property type="term" value="F:transmembrane transporter activity"/>
    <property type="evidence" value="ECO:0007669"/>
    <property type="project" value="InterPro"/>
</dbReference>
<proteinExistence type="predicted"/>
<sequence>MDLQKSTTPEADPVIAHAHTQASHISRPSLGERIETDITESRSTLEDSDSASEKDIEKADFGNDEAPQQHPNECTCGFHPKNDLVEFVGPDDPGNPKNWPRGRRWGITVSMGAMTFVVTFSSSIFSVAIPSVAEEYNVGRVVSTLGITLFLLGFVFGPVFFGPASEAFGRRVPLHFGYILFAIFQIPVAVARNVETIMLGRFFGGFFASAPLAVVGGAMADIWDPIDRAYAICIFAGGAFCGPVAGPIMGGFITQSHLGWRWTSWITLIMASLFGLIGLFVIPETSAARILQIRAKEMRYKTGNWALHAKADEHHITAKSILNVYLMRPFIMFVKEPILALITAYMSFIYGILYLLFEAYPISFGEERGWNLGVASLPFVSFVVGIMMGTGVIAYSTRTNFAKAFKKHGRPIPEERLPPMIIGAVVLPIGLFWFAWTSNPNITWVPQVLSSALIGMGCLVTFWQGMNYIIDCYGFYSNSAIAVNTFIRSIAGAGFPLFAPAMYHKLGVPWATSLLAFLCTAFLPVPVLFYMYGAKIRQRSTFTPTG</sequence>
<evidence type="ECO:0000256" key="1">
    <source>
        <dbReference type="ARBA" id="ARBA00004141"/>
    </source>
</evidence>
<reference evidence="8" key="1">
    <citation type="journal article" date="2020" name="Stud. Mycol.">
        <title>101 Dothideomycetes genomes: a test case for predicting lifestyles and emergence of pathogens.</title>
        <authorList>
            <person name="Haridas S."/>
            <person name="Albert R."/>
            <person name="Binder M."/>
            <person name="Bloem J."/>
            <person name="Labutti K."/>
            <person name="Salamov A."/>
            <person name="Andreopoulos B."/>
            <person name="Baker S."/>
            <person name="Barry K."/>
            <person name="Bills G."/>
            <person name="Bluhm B."/>
            <person name="Cannon C."/>
            <person name="Castanera R."/>
            <person name="Culley D."/>
            <person name="Daum C."/>
            <person name="Ezra D."/>
            <person name="Gonzalez J."/>
            <person name="Henrissat B."/>
            <person name="Kuo A."/>
            <person name="Liang C."/>
            <person name="Lipzen A."/>
            <person name="Lutzoni F."/>
            <person name="Magnuson J."/>
            <person name="Mondo S."/>
            <person name="Nolan M."/>
            <person name="Ohm R."/>
            <person name="Pangilinan J."/>
            <person name="Park H.-J."/>
            <person name="Ramirez L."/>
            <person name="Alfaro M."/>
            <person name="Sun H."/>
            <person name="Tritt A."/>
            <person name="Yoshinaga Y."/>
            <person name="Zwiers L.-H."/>
            <person name="Turgeon B."/>
            <person name="Goodwin S."/>
            <person name="Spatafora J."/>
            <person name="Crous P."/>
            <person name="Grigoriev I."/>
        </authorList>
    </citation>
    <scope>NUCLEOTIDE SEQUENCE</scope>
    <source>
        <strain evidence="8">CBS 133067</strain>
    </source>
</reference>
<keyword evidence="3 6" id="KW-1133">Transmembrane helix</keyword>
<evidence type="ECO:0000256" key="3">
    <source>
        <dbReference type="ARBA" id="ARBA00022989"/>
    </source>
</evidence>
<feature type="transmembrane region" description="Helical" evidence="6">
    <location>
        <begin position="141"/>
        <end position="160"/>
    </location>
</feature>
<feature type="region of interest" description="Disordered" evidence="5">
    <location>
        <begin position="1"/>
        <end position="54"/>
    </location>
</feature>
<feature type="transmembrane region" description="Helical" evidence="6">
    <location>
        <begin position="475"/>
        <end position="498"/>
    </location>
</feature>